<feature type="coiled-coil region" evidence="1">
    <location>
        <begin position="16"/>
        <end position="71"/>
    </location>
</feature>
<reference evidence="2 3" key="1">
    <citation type="submission" date="2021-06" db="EMBL/GenBank/DDBJ databases">
        <authorList>
            <person name="Sun Q."/>
            <person name="Li D."/>
        </authorList>
    </citation>
    <scope>NUCLEOTIDE SEQUENCE [LARGE SCALE GENOMIC DNA]</scope>
    <source>
        <strain evidence="2 3">MSJ-11</strain>
    </source>
</reference>
<name>A0ABS6EHB1_9CLOT</name>
<dbReference type="EMBL" id="JAHLQF010000001">
    <property type="protein sequence ID" value="MBU5483850.1"/>
    <property type="molecule type" value="Genomic_DNA"/>
</dbReference>
<organism evidence="2 3">
    <name type="scientific">Clostridium mobile</name>
    <dbReference type="NCBI Taxonomy" id="2841512"/>
    <lineage>
        <taxon>Bacteria</taxon>
        <taxon>Bacillati</taxon>
        <taxon>Bacillota</taxon>
        <taxon>Clostridia</taxon>
        <taxon>Eubacteriales</taxon>
        <taxon>Clostridiaceae</taxon>
        <taxon>Clostridium</taxon>
    </lineage>
</organism>
<accession>A0ABS6EHB1</accession>
<evidence type="ECO:0000313" key="2">
    <source>
        <dbReference type="EMBL" id="MBU5483850.1"/>
    </source>
</evidence>
<dbReference type="RefSeq" id="WP_216438235.1">
    <property type="nucleotide sequence ID" value="NZ_JAHLQF010000001.1"/>
</dbReference>
<keyword evidence="1" id="KW-0175">Coiled coil</keyword>
<dbReference type="Proteomes" id="UP000726170">
    <property type="component" value="Unassembled WGS sequence"/>
</dbReference>
<gene>
    <name evidence="2" type="ORF">KQI86_05860</name>
</gene>
<evidence type="ECO:0000256" key="1">
    <source>
        <dbReference type="SAM" id="Coils"/>
    </source>
</evidence>
<evidence type="ECO:0008006" key="4">
    <source>
        <dbReference type="Google" id="ProtNLM"/>
    </source>
</evidence>
<proteinExistence type="predicted"/>
<protein>
    <recommendedName>
        <fullName evidence="4">Holliday junction resolvase-related domain-containing protein</fullName>
    </recommendedName>
</protein>
<sequence>MNKEKNFLNTFNKFYMEKNKKKIKEIEKKNTEIEKRLKEMRGFLQSKQIELEDIEGKNNSIKEQYKRAKDIFFQRGITFTVINKGYGIKEWDNLLISKKSGLWIIQTKGGEDIKILDKEVSSLLEEILKDKNYSLVVTRIEDRFIKIKLHTV</sequence>
<comment type="caution">
    <text evidence="2">The sequence shown here is derived from an EMBL/GenBank/DDBJ whole genome shotgun (WGS) entry which is preliminary data.</text>
</comment>
<keyword evidence="3" id="KW-1185">Reference proteome</keyword>
<evidence type="ECO:0000313" key="3">
    <source>
        <dbReference type="Proteomes" id="UP000726170"/>
    </source>
</evidence>